<evidence type="ECO:0000313" key="2">
    <source>
        <dbReference type="EMBL" id="MFC6674275.1"/>
    </source>
</evidence>
<dbReference type="InterPro" id="IPR011051">
    <property type="entry name" value="RmlC_Cupin_sf"/>
</dbReference>
<dbReference type="Pfam" id="PF07883">
    <property type="entry name" value="Cupin_2"/>
    <property type="match status" value="1"/>
</dbReference>
<accession>A0ABW2AA39</accession>
<protein>
    <submittedName>
        <fullName evidence="2">Cupin domain-containing protein</fullName>
    </submittedName>
</protein>
<dbReference type="Proteomes" id="UP001596422">
    <property type="component" value="Unassembled WGS sequence"/>
</dbReference>
<comment type="caution">
    <text evidence="2">The sequence shown here is derived from an EMBL/GenBank/DDBJ whole genome shotgun (WGS) entry which is preliminary data.</text>
</comment>
<dbReference type="PANTHER" id="PTHR43346">
    <property type="entry name" value="LIGAND BINDING DOMAIN PROTEIN, PUTATIVE (AFU_ORTHOLOGUE AFUA_6G14370)-RELATED"/>
    <property type="match status" value="1"/>
</dbReference>
<evidence type="ECO:0000259" key="1">
    <source>
        <dbReference type="Pfam" id="PF07883"/>
    </source>
</evidence>
<dbReference type="EMBL" id="JBHSWE010000002">
    <property type="protein sequence ID" value="MFC6674275.1"/>
    <property type="molecule type" value="Genomic_DNA"/>
</dbReference>
<dbReference type="Gene3D" id="2.60.120.10">
    <property type="entry name" value="Jelly Rolls"/>
    <property type="match status" value="1"/>
</dbReference>
<evidence type="ECO:0000313" key="3">
    <source>
        <dbReference type="Proteomes" id="UP001596422"/>
    </source>
</evidence>
<dbReference type="RefSeq" id="WP_379914082.1">
    <property type="nucleotide sequence ID" value="NZ_JBHSWE010000002.1"/>
</dbReference>
<feature type="domain" description="Cupin type-2" evidence="1">
    <location>
        <begin position="43"/>
        <end position="106"/>
    </location>
</feature>
<dbReference type="InterPro" id="IPR014710">
    <property type="entry name" value="RmlC-like_jellyroll"/>
</dbReference>
<name>A0ABW2AA39_9GAMM</name>
<gene>
    <name evidence="2" type="ORF">ACFQDL_32290</name>
</gene>
<reference evidence="3" key="1">
    <citation type="journal article" date="2019" name="Int. J. Syst. Evol. Microbiol.">
        <title>The Global Catalogue of Microorganisms (GCM) 10K type strain sequencing project: providing services to taxonomists for standard genome sequencing and annotation.</title>
        <authorList>
            <consortium name="The Broad Institute Genomics Platform"/>
            <consortium name="The Broad Institute Genome Sequencing Center for Infectious Disease"/>
            <person name="Wu L."/>
            <person name="Ma J."/>
        </authorList>
    </citation>
    <scope>NUCLEOTIDE SEQUENCE [LARGE SCALE GENOMIC DNA]</scope>
    <source>
        <strain evidence="3">NBRC 111756</strain>
    </source>
</reference>
<organism evidence="2 3">
    <name type="scientific">Marinobacterium aestuariivivens</name>
    <dbReference type="NCBI Taxonomy" id="1698799"/>
    <lineage>
        <taxon>Bacteria</taxon>
        <taxon>Pseudomonadati</taxon>
        <taxon>Pseudomonadota</taxon>
        <taxon>Gammaproteobacteria</taxon>
        <taxon>Oceanospirillales</taxon>
        <taxon>Oceanospirillaceae</taxon>
        <taxon>Marinobacterium</taxon>
    </lineage>
</organism>
<dbReference type="SUPFAM" id="SSF51182">
    <property type="entry name" value="RmlC-like cupins"/>
    <property type="match status" value="1"/>
</dbReference>
<proteinExistence type="predicted"/>
<dbReference type="InterPro" id="IPR052538">
    <property type="entry name" value="Flavonoid_dioxygenase-like"/>
</dbReference>
<keyword evidence="3" id="KW-1185">Reference proteome</keyword>
<dbReference type="InterPro" id="IPR013096">
    <property type="entry name" value="Cupin_2"/>
</dbReference>
<sequence length="151" mass="17215">MSIKDQPVSCFQIDEEKAWNVLGHKYQPVIDSDNSYAWISFDPPGTFVPPHSHGENDEHIFVLEGEYELYLDGRWQTARAGDTVRWPKGSLHAYKILTDKPAKGIFWVSPAGQLSKLFAELHNVENPEEVVELSRKREIFFAKPGEAPGYK</sequence>
<dbReference type="PANTHER" id="PTHR43346:SF1">
    <property type="entry name" value="QUERCETIN 2,3-DIOXYGENASE-RELATED"/>
    <property type="match status" value="1"/>
</dbReference>